<keyword evidence="3" id="KW-1185">Reference proteome</keyword>
<protein>
    <recommendedName>
        <fullName evidence="1">DUF362 domain-containing protein</fullName>
    </recommendedName>
</protein>
<dbReference type="OrthoDB" id="9807879at2"/>
<dbReference type="Pfam" id="PF04015">
    <property type="entry name" value="DUF362"/>
    <property type="match status" value="1"/>
</dbReference>
<proteinExistence type="predicted"/>
<dbReference type="EMBL" id="CP003985">
    <property type="protein sequence ID" value="AGF76642.1"/>
    <property type="molecule type" value="Genomic_DNA"/>
</dbReference>
<sequence length="309" mass="33152">MHPFIKIPVCLTSCSSYEAPFLQAAIQEQLDILGVPSTLSAKKVLLKPNLISAGVPALACSSPLFTAAVAACFSSRGAKVLLGDSPAFGSAAQVLKRQGFASVFFGGTVEHIDFRTRVVKMLDCGIRVCVAGEALGCDYFVNLPRVKAHDQMRVTMAVKNVFGIVLGARKAWLHMRHGESHEMFAKMILDLQKILPPALVVADGIEVMTRRGPVHGDSLSLGCLGASKSAVALDRAMIEVLGVNKECVPLAVAAEAEAIAGSRIEDLEFPQCTPDMFAGSGFRVPEELSPVRFLHIRYVRGCLKRIFSA</sequence>
<dbReference type="InterPro" id="IPR007160">
    <property type="entry name" value="DUF362"/>
</dbReference>
<evidence type="ECO:0000313" key="3">
    <source>
        <dbReference type="Proteomes" id="UP000011721"/>
    </source>
</evidence>
<evidence type="ECO:0000313" key="2">
    <source>
        <dbReference type="EMBL" id="AGF76642.1"/>
    </source>
</evidence>
<feature type="domain" description="DUF362" evidence="1">
    <location>
        <begin position="44"/>
        <end position="238"/>
    </location>
</feature>
<organism evidence="2 3">
    <name type="scientific">Desulfocapsa sulfexigens (strain DSM 10523 / SB164P1)</name>
    <dbReference type="NCBI Taxonomy" id="1167006"/>
    <lineage>
        <taxon>Bacteria</taxon>
        <taxon>Pseudomonadati</taxon>
        <taxon>Thermodesulfobacteriota</taxon>
        <taxon>Desulfobulbia</taxon>
        <taxon>Desulfobulbales</taxon>
        <taxon>Desulfocapsaceae</taxon>
        <taxon>Desulfocapsa</taxon>
    </lineage>
</organism>
<evidence type="ECO:0000259" key="1">
    <source>
        <dbReference type="Pfam" id="PF04015"/>
    </source>
</evidence>
<name>M1P4L7_DESSD</name>
<dbReference type="RefSeq" id="WP_015402341.1">
    <property type="nucleotide sequence ID" value="NC_020304.1"/>
</dbReference>
<gene>
    <name evidence="2" type="ordered locus">UWK_00054</name>
</gene>
<dbReference type="KEGG" id="dsf:UWK_00054"/>
<dbReference type="STRING" id="1167006.UWK_00054"/>
<dbReference type="HOGENOM" id="CLU_058393_1_0_7"/>
<dbReference type="Proteomes" id="UP000011721">
    <property type="component" value="Chromosome"/>
</dbReference>
<dbReference type="eggNOG" id="COG2006">
    <property type="taxonomic scope" value="Bacteria"/>
</dbReference>
<accession>M1P4L7</accession>
<dbReference type="AlphaFoldDB" id="M1P4L7"/>
<reference evidence="3" key="1">
    <citation type="journal article" date="2013" name="Stand. Genomic Sci.">
        <title>Complete genome sequence of Desulfocapsa sulfexigens, a marine deltaproteobacterium specialized in disproportionating inorganic sulfur compounds.</title>
        <authorList>
            <person name="Finster K.W."/>
            <person name="Kjeldsen K.U."/>
            <person name="Kube M."/>
            <person name="Reinhardt R."/>
            <person name="Mussmann M."/>
            <person name="Amann R."/>
            <person name="Schreiber L."/>
        </authorList>
    </citation>
    <scope>NUCLEOTIDE SEQUENCE [LARGE SCALE GENOMIC DNA]</scope>
    <source>
        <strain evidence="3">DSM 10523 / SB164P1</strain>
    </source>
</reference>